<dbReference type="EMBL" id="PVXQ01000001">
    <property type="protein sequence ID" value="PRR84482.1"/>
    <property type="molecule type" value="Genomic_DNA"/>
</dbReference>
<name>A0A2T0BL24_9CLOT</name>
<dbReference type="GO" id="GO:0016020">
    <property type="term" value="C:membrane"/>
    <property type="evidence" value="ECO:0007669"/>
    <property type="project" value="InterPro"/>
</dbReference>
<dbReference type="Pfam" id="PF12729">
    <property type="entry name" value="4HB_MCP_1"/>
    <property type="match status" value="1"/>
</dbReference>
<sequence length="247" mass="27796">MKWFNNLKMIQKLVSAFVLVTLFIGIVGAIGIYNMKNMNTNINSMYNVDLVAVNTINNIKANLLGIAYDSLLILNPENKSDLQKYKDDIASLTTKDDEDIVVYKTTINTEADRQLFAQFEKILEVYRTNREELTKQVDEGNYDKAKELAPAVTKARVDMFTLLDKEIILNMDMAKNNYDNSQSSYNKANMKIIEISALGLIVAVILGLVISLSISRQIKKVVTVAEALGENDLTKTINIDTKDEIEV</sequence>
<feature type="transmembrane region" description="Helical" evidence="1">
    <location>
        <begin position="192"/>
        <end position="214"/>
    </location>
</feature>
<keyword evidence="1" id="KW-0472">Membrane</keyword>
<evidence type="ECO:0000259" key="3">
    <source>
        <dbReference type="Pfam" id="PF12729"/>
    </source>
</evidence>
<keyword evidence="5" id="KW-1185">Reference proteome</keyword>
<gene>
    <name evidence="4" type="ORF">CLVI_00040</name>
</gene>
<comment type="caution">
    <text evidence="4">The sequence shown here is derived from an EMBL/GenBank/DDBJ whole genome shotgun (WGS) entry which is preliminary data.</text>
</comment>
<dbReference type="Pfam" id="PF00672">
    <property type="entry name" value="HAMP"/>
    <property type="match status" value="1"/>
</dbReference>
<dbReference type="InterPro" id="IPR003660">
    <property type="entry name" value="HAMP_dom"/>
</dbReference>
<evidence type="ECO:0000256" key="1">
    <source>
        <dbReference type="SAM" id="Phobius"/>
    </source>
</evidence>
<dbReference type="PRINTS" id="PR00259">
    <property type="entry name" value="TMFOUR"/>
</dbReference>
<proteinExistence type="predicted"/>
<dbReference type="Proteomes" id="UP000239471">
    <property type="component" value="Unassembled WGS sequence"/>
</dbReference>
<dbReference type="CDD" id="cd06225">
    <property type="entry name" value="HAMP"/>
    <property type="match status" value="1"/>
</dbReference>
<dbReference type="AlphaFoldDB" id="A0A2T0BL24"/>
<evidence type="ECO:0000313" key="5">
    <source>
        <dbReference type="Proteomes" id="UP000239471"/>
    </source>
</evidence>
<evidence type="ECO:0000259" key="2">
    <source>
        <dbReference type="Pfam" id="PF00672"/>
    </source>
</evidence>
<feature type="domain" description="Chemotaxis methyl-accepting receptor HlyB-like 4HB MCP" evidence="3">
    <location>
        <begin position="6"/>
        <end position="185"/>
    </location>
</feature>
<dbReference type="InterPro" id="IPR024478">
    <property type="entry name" value="HlyB_4HB_MCP"/>
</dbReference>
<keyword evidence="1" id="KW-0812">Transmembrane</keyword>
<feature type="domain" description="HAMP" evidence="2">
    <location>
        <begin position="210"/>
        <end position="245"/>
    </location>
</feature>
<evidence type="ECO:0000313" key="4">
    <source>
        <dbReference type="EMBL" id="PRR84482.1"/>
    </source>
</evidence>
<keyword evidence="1" id="KW-1133">Transmembrane helix</keyword>
<accession>A0A2T0BL24</accession>
<dbReference type="InterPro" id="IPR047347">
    <property type="entry name" value="YvaQ-like_sensor"/>
</dbReference>
<dbReference type="RefSeq" id="WP_106058064.1">
    <property type="nucleotide sequence ID" value="NZ_PVXQ01000001.1"/>
</dbReference>
<dbReference type="CDD" id="cd19411">
    <property type="entry name" value="MCP2201-like_sensor"/>
    <property type="match status" value="1"/>
</dbReference>
<reference evidence="4 5" key="1">
    <citation type="submission" date="2018-03" db="EMBL/GenBank/DDBJ databases">
        <title>Genome sequence of Clostridium vincentii DSM 10228.</title>
        <authorList>
            <person name="Poehlein A."/>
            <person name="Daniel R."/>
        </authorList>
    </citation>
    <scope>NUCLEOTIDE SEQUENCE [LARGE SCALE GENOMIC DNA]</scope>
    <source>
        <strain evidence="4 5">DSM 10228</strain>
    </source>
</reference>
<protein>
    <submittedName>
        <fullName evidence="4">Four helix bundle sensory module for signal transduction</fullName>
    </submittedName>
</protein>
<dbReference type="Gene3D" id="6.10.340.10">
    <property type="match status" value="1"/>
</dbReference>
<dbReference type="OrthoDB" id="1887545at2"/>
<dbReference type="GO" id="GO:0007165">
    <property type="term" value="P:signal transduction"/>
    <property type="evidence" value="ECO:0007669"/>
    <property type="project" value="InterPro"/>
</dbReference>
<organism evidence="4 5">
    <name type="scientific">Clostridium vincentii</name>
    <dbReference type="NCBI Taxonomy" id="52704"/>
    <lineage>
        <taxon>Bacteria</taxon>
        <taxon>Bacillati</taxon>
        <taxon>Bacillota</taxon>
        <taxon>Clostridia</taxon>
        <taxon>Eubacteriales</taxon>
        <taxon>Clostridiaceae</taxon>
        <taxon>Clostridium</taxon>
    </lineage>
</organism>